<dbReference type="Gene3D" id="3.30.40.10">
    <property type="entry name" value="Zinc/RING finger domain, C3HC4 (zinc finger)"/>
    <property type="match status" value="1"/>
</dbReference>
<gene>
    <name evidence="6" type="ORF">FCC1311_100202</name>
</gene>
<feature type="region of interest" description="Disordered" evidence="4">
    <location>
        <begin position="76"/>
        <end position="96"/>
    </location>
</feature>
<sequence length="357" mass="38934">MAPAIVADVVDLVSDDERSRDSLLAAIADGQDSTQRLLNNGEVVICENLCSNMPRTKPIRLDSAVLCLDEAGLSSTCKDPPSSPLPKPSGVMAPPPSPECTGVMAPPSSPLAGVKKRRRCRRFMTQQDSPPKKLRETDHEVQKTRMETLCLDIPDSPESVDLSIPGLTTPRASPSRPTISKMSNTWKDSDDSMKIPDSPDSVDLSIPGLTSPRIRPSKAASGTSSSNPWKGPLCAICAEPPAQSPLIVCGNCKVTLHAICADADPPFDRWLCVAYRMRILGRPMMPERKFNIRDLRVADLVPDGSAEREEARRNAWFLENKDSLYRNESSYVDDGADDYFASTSTAWEGIGTLGYFE</sequence>
<dbReference type="Proteomes" id="UP000241890">
    <property type="component" value="Unassembled WGS sequence"/>
</dbReference>
<evidence type="ECO:0000259" key="5">
    <source>
        <dbReference type="SMART" id="SM00249"/>
    </source>
</evidence>
<comment type="caution">
    <text evidence="6">The sequence shown here is derived from an EMBL/GenBank/DDBJ whole genome shotgun (WGS) entry which is preliminary data.</text>
</comment>
<feature type="compositionally biased region" description="Polar residues" evidence="4">
    <location>
        <begin position="170"/>
        <end position="186"/>
    </location>
</feature>
<evidence type="ECO:0000256" key="4">
    <source>
        <dbReference type="SAM" id="MobiDB-lite"/>
    </source>
</evidence>
<reference evidence="6 7" key="1">
    <citation type="submission" date="2017-12" db="EMBL/GenBank/DDBJ databases">
        <title>Sequencing, de novo assembly and annotation of complete genome of a new Thraustochytrid species, strain FCC1311.</title>
        <authorList>
            <person name="Sedici K."/>
            <person name="Godart F."/>
            <person name="Aiese Cigliano R."/>
            <person name="Sanseverino W."/>
            <person name="Barakat M."/>
            <person name="Ortet P."/>
            <person name="Marechal E."/>
            <person name="Cagnac O."/>
            <person name="Amato A."/>
        </authorList>
    </citation>
    <scope>NUCLEOTIDE SEQUENCE [LARGE SCALE GENOMIC DNA]</scope>
</reference>
<accession>A0A2R5GSE1</accession>
<dbReference type="GO" id="GO:0008270">
    <property type="term" value="F:zinc ion binding"/>
    <property type="evidence" value="ECO:0007669"/>
    <property type="project" value="UniProtKB-KW"/>
</dbReference>
<evidence type="ECO:0000313" key="6">
    <source>
        <dbReference type="EMBL" id="GBG33797.1"/>
    </source>
</evidence>
<feature type="domain" description="Zinc finger PHD-type" evidence="5">
    <location>
        <begin position="233"/>
        <end position="276"/>
    </location>
</feature>
<evidence type="ECO:0000256" key="1">
    <source>
        <dbReference type="ARBA" id="ARBA00022723"/>
    </source>
</evidence>
<feature type="region of interest" description="Disordered" evidence="4">
    <location>
        <begin position="153"/>
        <end position="227"/>
    </location>
</feature>
<dbReference type="SUPFAM" id="SSF57903">
    <property type="entry name" value="FYVE/PHD zinc finger"/>
    <property type="match status" value="1"/>
</dbReference>
<proteinExistence type="predicted"/>
<dbReference type="SMART" id="SM00249">
    <property type="entry name" value="PHD"/>
    <property type="match status" value="1"/>
</dbReference>
<evidence type="ECO:0000256" key="3">
    <source>
        <dbReference type="ARBA" id="ARBA00022833"/>
    </source>
</evidence>
<dbReference type="InterPro" id="IPR011011">
    <property type="entry name" value="Znf_FYVE_PHD"/>
</dbReference>
<dbReference type="InterPro" id="IPR001965">
    <property type="entry name" value="Znf_PHD"/>
</dbReference>
<dbReference type="AlphaFoldDB" id="A0A2R5GSE1"/>
<evidence type="ECO:0000256" key="2">
    <source>
        <dbReference type="ARBA" id="ARBA00022771"/>
    </source>
</evidence>
<dbReference type="InterPro" id="IPR013083">
    <property type="entry name" value="Znf_RING/FYVE/PHD"/>
</dbReference>
<keyword evidence="1" id="KW-0479">Metal-binding</keyword>
<organism evidence="6 7">
    <name type="scientific">Hondaea fermentalgiana</name>
    <dbReference type="NCBI Taxonomy" id="2315210"/>
    <lineage>
        <taxon>Eukaryota</taxon>
        <taxon>Sar</taxon>
        <taxon>Stramenopiles</taxon>
        <taxon>Bigyra</taxon>
        <taxon>Labyrinthulomycetes</taxon>
        <taxon>Thraustochytrida</taxon>
        <taxon>Thraustochytriidae</taxon>
        <taxon>Hondaea</taxon>
    </lineage>
</organism>
<protein>
    <recommendedName>
        <fullName evidence="5">Zinc finger PHD-type domain-containing protein</fullName>
    </recommendedName>
</protein>
<keyword evidence="7" id="KW-1185">Reference proteome</keyword>
<feature type="compositionally biased region" description="Pro residues" evidence="4">
    <location>
        <begin position="81"/>
        <end position="96"/>
    </location>
</feature>
<name>A0A2R5GSE1_9STRA</name>
<keyword evidence="2" id="KW-0863">Zinc-finger</keyword>
<dbReference type="InParanoid" id="A0A2R5GSE1"/>
<evidence type="ECO:0000313" key="7">
    <source>
        <dbReference type="Proteomes" id="UP000241890"/>
    </source>
</evidence>
<dbReference type="EMBL" id="BEYU01000170">
    <property type="protein sequence ID" value="GBG33797.1"/>
    <property type="molecule type" value="Genomic_DNA"/>
</dbReference>
<keyword evidence="3" id="KW-0862">Zinc</keyword>